<sequence>MTDFWKRWSCEYFSRLQNRPKWLKLLSSVLYSLLLFYSVGQMERDKHCEDHAVSEACQKRSPATVETSTLTLSKDLKKGWRIFIEENGSDNPFGSAYKTFKTLRSSNNNRGLPMIDNMLDT</sequence>
<name>A0ABY6K6H7_9ARAC</name>
<accession>A0ABY6K6H7</accession>
<reference evidence="2 3" key="1">
    <citation type="submission" date="2022-01" db="EMBL/GenBank/DDBJ databases">
        <title>A chromosomal length assembly of Cordylochernes scorpioides.</title>
        <authorList>
            <person name="Zeh D."/>
            <person name="Zeh J."/>
        </authorList>
    </citation>
    <scope>NUCLEOTIDE SEQUENCE [LARGE SCALE GENOMIC DNA]</scope>
    <source>
        <strain evidence="2">IN4F17</strain>
        <tissue evidence="2">Whole Body</tissue>
    </source>
</reference>
<proteinExistence type="predicted"/>
<evidence type="ECO:0000259" key="1">
    <source>
        <dbReference type="Pfam" id="PF18701"/>
    </source>
</evidence>
<dbReference type="Pfam" id="PF18701">
    <property type="entry name" value="DUF5641"/>
    <property type="match status" value="1"/>
</dbReference>
<organism evidence="2 3">
    <name type="scientific">Cordylochernes scorpioides</name>
    <dbReference type="NCBI Taxonomy" id="51811"/>
    <lineage>
        <taxon>Eukaryota</taxon>
        <taxon>Metazoa</taxon>
        <taxon>Ecdysozoa</taxon>
        <taxon>Arthropoda</taxon>
        <taxon>Chelicerata</taxon>
        <taxon>Arachnida</taxon>
        <taxon>Pseudoscorpiones</taxon>
        <taxon>Cheliferoidea</taxon>
        <taxon>Chernetidae</taxon>
        <taxon>Cordylochernes</taxon>
    </lineage>
</organism>
<keyword evidence="3" id="KW-1185">Reference proteome</keyword>
<evidence type="ECO:0000313" key="2">
    <source>
        <dbReference type="EMBL" id="UYV64469.1"/>
    </source>
</evidence>
<feature type="domain" description="DUF5641" evidence="1">
    <location>
        <begin position="2"/>
        <end position="25"/>
    </location>
</feature>
<protein>
    <recommendedName>
        <fullName evidence="1">DUF5641 domain-containing protein</fullName>
    </recommendedName>
</protein>
<gene>
    <name evidence="2" type="ORF">LAZ67_3000853</name>
</gene>
<evidence type="ECO:0000313" key="3">
    <source>
        <dbReference type="Proteomes" id="UP001235939"/>
    </source>
</evidence>
<dbReference type="Proteomes" id="UP001235939">
    <property type="component" value="Chromosome 03"/>
</dbReference>
<dbReference type="InterPro" id="IPR040676">
    <property type="entry name" value="DUF5641"/>
</dbReference>
<dbReference type="EMBL" id="CP092865">
    <property type="protein sequence ID" value="UYV64469.1"/>
    <property type="molecule type" value="Genomic_DNA"/>
</dbReference>